<protein>
    <submittedName>
        <fullName evidence="4">Ribokinase</fullName>
    </submittedName>
</protein>
<evidence type="ECO:0000313" key="4">
    <source>
        <dbReference type="EMBL" id="MTV32294.1"/>
    </source>
</evidence>
<comment type="caution">
    <text evidence="4">The sequence shown here is derived from an EMBL/GenBank/DDBJ whole genome shotgun (WGS) entry which is preliminary data.</text>
</comment>
<sequence length="313" mass="32490">MRAFVVGAYVSANFLFVPSLPREAQTAAATGYFHDHGGKGLNLGIGLHRLGVATDLLLSVGDDARGREITQLLREMGLSTDHVHTAEVGSGFGIGLIAPDGANLLAAYMGANALLGETHVEQARKTIEAAHFCLAQFESPEPAILAAFRIAKAAGRVTYLNPSPWSQPSDELLGLTDIMVVNEPEAMDFLGVATAGAPAQDFARDLPDFSKRRGWRGELLVVTLAERGAVALKGGACTVAPAFPIDQIDATGAGDGFGCGLVSALAAGESLDAALRKASACGALVASRKGVFDVLPHTGELEKFLSSRPMAPG</sequence>
<reference evidence="4 5" key="1">
    <citation type="submission" date="2019-11" db="EMBL/GenBank/DDBJ databases">
        <title>Whole-genome sequence of a Rhodoblastus acidophilus DSM 142.</title>
        <authorList>
            <person name="Kyndt J.A."/>
            <person name="Meyer T.E."/>
        </authorList>
    </citation>
    <scope>NUCLEOTIDE SEQUENCE [LARGE SCALE GENOMIC DNA]</scope>
    <source>
        <strain evidence="4 5">DSM 142</strain>
    </source>
</reference>
<name>A0A6N8DTX5_RHOAC</name>
<dbReference type="PANTHER" id="PTHR10584">
    <property type="entry name" value="SUGAR KINASE"/>
    <property type="match status" value="1"/>
</dbReference>
<dbReference type="Proteomes" id="UP000439113">
    <property type="component" value="Unassembled WGS sequence"/>
</dbReference>
<dbReference type="RefSeq" id="WP_155446985.1">
    <property type="nucleotide sequence ID" value="NZ_JAOQNR010000007.1"/>
</dbReference>
<dbReference type="GO" id="GO:0006796">
    <property type="term" value="P:phosphate-containing compound metabolic process"/>
    <property type="evidence" value="ECO:0007669"/>
    <property type="project" value="UniProtKB-ARBA"/>
</dbReference>
<dbReference type="PRINTS" id="PR00990">
    <property type="entry name" value="RIBOKINASE"/>
</dbReference>
<dbReference type="Gene3D" id="3.40.1190.20">
    <property type="match status" value="1"/>
</dbReference>
<proteinExistence type="predicted"/>
<evidence type="ECO:0000256" key="1">
    <source>
        <dbReference type="ARBA" id="ARBA00022679"/>
    </source>
</evidence>
<dbReference type="EMBL" id="WNKS01000015">
    <property type="protein sequence ID" value="MTV32294.1"/>
    <property type="molecule type" value="Genomic_DNA"/>
</dbReference>
<evidence type="ECO:0000313" key="5">
    <source>
        <dbReference type="Proteomes" id="UP000439113"/>
    </source>
</evidence>
<dbReference type="SUPFAM" id="SSF53613">
    <property type="entry name" value="Ribokinase-like"/>
    <property type="match status" value="1"/>
</dbReference>
<gene>
    <name evidence="4" type="ORF">GJ654_14995</name>
</gene>
<dbReference type="AlphaFoldDB" id="A0A6N8DTX5"/>
<organism evidence="4 5">
    <name type="scientific">Rhodoblastus acidophilus</name>
    <name type="common">Rhodopseudomonas acidophila</name>
    <dbReference type="NCBI Taxonomy" id="1074"/>
    <lineage>
        <taxon>Bacteria</taxon>
        <taxon>Pseudomonadati</taxon>
        <taxon>Pseudomonadota</taxon>
        <taxon>Alphaproteobacteria</taxon>
        <taxon>Hyphomicrobiales</taxon>
        <taxon>Rhodoblastaceae</taxon>
        <taxon>Rhodoblastus</taxon>
    </lineage>
</organism>
<dbReference type="Pfam" id="PF00294">
    <property type="entry name" value="PfkB"/>
    <property type="match status" value="1"/>
</dbReference>
<keyword evidence="2 4" id="KW-0418">Kinase</keyword>
<feature type="domain" description="Carbohydrate kinase PfkB" evidence="3">
    <location>
        <begin position="24"/>
        <end position="295"/>
    </location>
</feature>
<keyword evidence="1" id="KW-0808">Transferase</keyword>
<evidence type="ECO:0000256" key="2">
    <source>
        <dbReference type="ARBA" id="ARBA00022777"/>
    </source>
</evidence>
<dbReference type="InterPro" id="IPR011611">
    <property type="entry name" value="PfkB_dom"/>
</dbReference>
<evidence type="ECO:0000259" key="3">
    <source>
        <dbReference type="Pfam" id="PF00294"/>
    </source>
</evidence>
<dbReference type="OrthoDB" id="9813569at2"/>
<accession>A0A6N8DTX5</accession>
<dbReference type="InterPro" id="IPR002139">
    <property type="entry name" value="Ribo/fructo_kinase"/>
</dbReference>
<dbReference type="PANTHER" id="PTHR10584:SF166">
    <property type="entry name" value="RIBOKINASE"/>
    <property type="match status" value="1"/>
</dbReference>
<dbReference type="InterPro" id="IPR029056">
    <property type="entry name" value="Ribokinase-like"/>
</dbReference>
<dbReference type="GO" id="GO:0016301">
    <property type="term" value="F:kinase activity"/>
    <property type="evidence" value="ECO:0007669"/>
    <property type="project" value="UniProtKB-KW"/>
</dbReference>